<evidence type="ECO:0000313" key="3">
    <source>
        <dbReference type="Proteomes" id="UP000740926"/>
    </source>
</evidence>
<keyword evidence="3" id="KW-1185">Reference proteome</keyword>
<protein>
    <submittedName>
        <fullName evidence="2">Uncharacterized protein</fullName>
    </submittedName>
</protein>
<accession>A0A9P7C1R6</accession>
<sequence>MPADSRRCGNWPARGKPGNCPPSPASIRIVWPALRATITLSGQSKASGGMNMWLSQSARSAGSALVAIVEVGNGSTPSLTTSASISPTCTAYRDGTRSMGLTLLSCKVLSVESIAKSPE</sequence>
<name>A0A9P7C1R6_9FUNG</name>
<evidence type="ECO:0000313" key="2">
    <source>
        <dbReference type="EMBL" id="KAG1531885.1"/>
    </source>
</evidence>
<gene>
    <name evidence="2" type="ORF">G6F50_016461</name>
</gene>
<organism evidence="2 3">
    <name type="scientific">Rhizopus delemar</name>
    <dbReference type="NCBI Taxonomy" id="936053"/>
    <lineage>
        <taxon>Eukaryota</taxon>
        <taxon>Fungi</taxon>
        <taxon>Fungi incertae sedis</taxon>
        <taxon>Mucoromycota</taxon>
        <taxon>Mucoromycotina</taxon>
        <taxon>Mucoromycetes</taxon>
        <taxon>Mucorales</taxon>
        <taxon>Mucorineae</taxon>
        <taxon>Rhizopodaceae</taxon>
        <taxon>Rhizopus</taxon>
    </lineage>
</organism>
<evidence type="ECO:0000256" key="1">
    <source>
        <dbReference type="SAM" id="MobiDB-lite"/>
    </source>
</evidence>
<dbReference type="AlphaFoldDB" id="A0A9P7C1R6"/>
<comment type="caution">
    <text evidence="2">The sequence shown here is derived from an EMBL/GenBank/DDBJ whole genome shotgun (WGS) entry which is preliminary data.</text>
</comment>
<proteinExistence type="predicted"/>
<feature type="region of interest" description="Disordered" evidence="1">
    <location>
        <begin position="1"/>
        <end position="22"/>
    </location>
</feature>
<dbReference type="Proteomes" id="UP000740926">
    <property type="component" value="Unassembled WGS sequence"/>
</dbReference>
<reference evidence="2 3" key="1">
    <citation type="journal article" date="2020" name="Microb. Genom.">
        <title>Genetic diversity of clinical and environmental Mucorales isolates obtained from an investigation of mucormycosis cases among solid organ transplant recipients.</title>
        <authorList>
            <person name="Nguyen M.H."/>
            <person name="Kaul D."/>
            <person name="Muto C."/>
            <person name="Cheng S.J."/>
            <person name="Richter R.A."/>
            <person name="Bruno V.M."/>
            <person name="Liu G."/>
            <person name="Beyhan S."/>
            <person name="Sundermann A.J."/>
            <person name="Mounaud S."/>
            <person name="Pasculle A.W."/>
            <person name="Nierman W.C."/>
            <person name="Driscoll E."/>
            <person name="Cumbie R."/>
            <person name="Clancy C.J."/>
            <person name="Dupont C.L."/>
        </authorList>
    </citation>
    <scope>NUCLEOTIDE SEQUENCE [LARGE SCALE GENOMIC DNA]</scope>
    <source>
        <strain evidence="2 3">GL24</strain>
    </source>
</reference>
<dbReference type="EMBL" id="JAANIU010010394">
    <property type="protein sequence ID" value="KAG1531885.1"/>
    <property type="molecule type" value="Genomic_DNA"/>
</dbReference>